<organism evidence="2 4">
    <name type="scientific">Volvox reticuliferus</name>
    <dbReference type="NCBI Taxonomy" id="1737510"/>
    <lineage>
        <taxon>Eukaryota</taxon>
        <taxon>Viridiplantae</taxon>
        <taxon>Chlorophyta</taxon>
        <taxon>core chlorophytes</taxon>
        <taxon>Chlorophyceae</taxon>
        <taxon>CS clade</taxon>
        <taxon>Chlamydomonadales</taxon>
        <taxon>Volvocaceae</taxon>
        <taxon>Volvox</taxon>
    </lineage>
</organism>
<dbReference type="AlphaFoldDB" id="A0A8J4C3N1"/>
<name>A0A8J4C3N1_9CHLO</name>
<proteinExistence type="predicted"/>
<evidence type="ECO:0008006" key="5">
    <source>
        <dbReference type="Google" id="ProtNLM"/>
    </source>
</evidence>
<keyword evidence="1" id="KW-0732">Signal</keyword>
<feature type="signal peptide" evidence="1">
    <location>
        <begin position="1"/>
        <end position="29"/>
    </location>
</feature>
<sequence>MRMNGSKIQNRQRRRLLLVVVVLVEVMEASEVIDVMPQRGVIIHLRCNRCGRSSTSSLLEAPLPSALLPSTAAAAVTPSPLAADGCPYTEEIRLIRLLVFWTGLHRSRPPLMVLAE</sequence>
<feature type="chain" id="PRO_5036271511" description="Secreted protein" evidence="1">
    <location>
        <begin position="30"/>
        <end position="116"/>
    </location>
</feature>
<evidence type="ECO:0000313" key="4">
    <source>
        <dbReference type="Proteomes" id="UP000747110"/>
    </source>
</evidence>
<keyword evidence="4" id="KW-1185">Reference proteome</keyword>
<accession>A0A8J4C3N1</accession>
<dbReference type="EMBL" id="BNCQ01000006">
    <property type="protein sequence ID" value="GIL99066.1"/>
    <property type="molecule type" value="Genomic_DNA"/>
</dbReference>
<evidence type="ECO:0000256" key="1">
    <source>
        <dbReference type="SAM" id="SignalP"/>
    </source>
</evidence>
<dbReference type="OrthoDB" id="410044at2759"/>
<dbReference type="Proteomes" id="UP000722791">
    <property type="component" value="Unassembled WGS sequence"/>
</dbReference>
<evidence type="ECO:0000313" key="2">
    <source>
        <dbReference type="EMBL" id="GIL72578.1"/>
    </source>
</evidence>
<evidence type="ECO:0000313" key="3">
    <source>
        <dbReference type="EMBL" id="GIL99066.1"/>
    </source>
</evidence>
<dbReference type="EMBL" id="BNCP01000004">
    <property type="protein sequence ID" value="GIL72578.1"/>
    <property type="molecule type" value="Genomic_DNA"/>
</dbReference>
<comment type="caution">
    <text evidence="2">The sequence shown here is derived from an EMBL/GenBank/DDBJ whole genome shotgun (WGS) entry which is preliminary data.</text>
</comment>
<gene>
    <name evidence="2" type="ORF">Vretifemale_2909</name>
    <name evidence="3" type="ORF">Vretimale_4323</name>
</gene>
<protein>
    <recommendedName>
        <fullName evidence="5">Secreted protein</fullName>
    </recommendedName>
</protein>
<reference evidence="2" key="1">
    <citation type="journal article" date="2021" name="Proc. Natl. Acad. Sci. U.S.A.">
        <title>Three genomes in the algal genus Volvox reveal the fate of a haploid sex-determining region after a transition to homothallism.</title>
        <authorList>
            <person name="Yamamoto K."/>
            <person name="Hamaji T."/>
            <person name="Kawai-Toyooka H."/>
            <person name="Matsuzaki R."/>
            <person name="Takahashi F."/>
            <person name="Nishimura Y."/>
            <person name="Kawachi M."/>
            <person name="Noguchi H."/>
            <person name="Minakuchi Y."/>
            <person name="Umen J.G."/>
            <person name="Toyoda A."/>
            <person name="Nozaki H."/>
        </authorList>
    </citation>
    <scope>NUCLEOTIDE SEQUENCE</scope>
    <source>
        <strain evidence="3">NIES-3785</strain>
        <strain evidence="2">NIES-3786</strain>
    </source>
</reference>
<dbReference type="Proteomes" id="UP000747110">
    <property type="component" value="Unassembled WGS sequence"/>
</dbReference>